<gene>
    <name evidence="4" type="ORF">P8A19_39295</name>
</gene>
<dbReference type="SUPFAM" id="SSF56214">
    <property type="entry name" value="4'-phosphopantetheinyl transferase"/>
    <property type="match status" value="2"/>
</dbReference>
<evidence type="ECO:0000256" key="2">
    <source>
        <dbReference type="ARBA" id="ARBA00022679"/>
    </source>
</evidence>
<dbReference type="PANTHER" id="PTHR12215:SF10">
    <property type="entry name" value="L-AMINOADIPATE-SEMIALDEHYDE DEHYDROGENASE-PHOSPHOPANTETHEINYL TRANSFERASE"/>
    <property type="match status" value="1"/>
</dbReference>
<dbReference type="GO" id="GO:0016740">
    <property type="term" value="F:transferase activity"/>
    <property type="evidence" value="ECO:0007669"/>
    <property type="project" value="UniProtKB-KW"/>
</dbReference>
<dbReference type="InterPro" id="IPR037143">
    <property type="entry name" value="4-PPantetheinyl_Trfase_dom_sf"/>
</dbReference>
<dbReference type="RefSeq" id="WP_306068778.1">
    <property type="nucleotide sequence ID" value="NZ_CP120988.1"/>
</dbReference>
<feature type="domain" description="4'-phosphopantetheinyl transferase" evidence="3">
    <location>
        <begin position="132"/>
        <end position="196"/>
    </location>
</feature>
<dbReference type="Proteomes" id="UP001235744">
    <property type="component" value="Chromosome"/>
</dbReference>
<sequence>MYEPNLFAFPEDGHRIPAPLFPPGAPALWLVDAERQSEDAQRLAPGILDAGELDRAARLVVAADRRCYVAAHVALRLLLGARLGVAPDAVRLRREPCPSCGGPHGRPATDGGVHFSLSHTRGVALLAFADTPVGADVELVPKPETVSEIAAQLHPAESRELAELPEEQRPAAFARVWTRKEAYLKGEGIGLADGLAAEHVGTGPRPRPGPAGWTVTDVGVPAGYAAAVAVRAAGQPPAR</sequence>
<evidence type="ECO:0000313" key="4">
    <source>
        <dbReference type="EMBL" id="WLQ61105.1"/>
    </source>
</evidence>
<name>A0ABY9J1M9_9ACTN</name>
<comment type="similarity">
    <text evidence="1">Belongs to the P-Pant transferase superfamily. Gsp/Sfp/HetI/AcpT family.</text>
</comment>
<dbReference type="PANTHER" id="PTHR12215">
    <property type="entry name" value="PHOSPHOPANTETHEINE TRANSFERASE"/>
    <property type="match status" value="1"/>
</dbReference>
<dbReference type="Pfam" id="PF01648">
    <property type="entry name" value="ACPS"/>
    <property type="match status" value="1"/>
</dbReference>
<keyword evidence="2 4" id="KW-0808">Transferase</keyword>
<evidence type="ECO:0000313" key="5">
    <source>
        <dbReference type="Proteomes" id="UP001235744"/>
    </source>
</evidence>
<dbReference type="InterPro" id="IPR008278">
    <property type="entry name" value="4-PPantetheinyl_Trfase_dom"/>
</dbReference>
<reference evidence="4 5" key="1">
    <citation type="submission" date="2023-03" db="EMBL/GenBank/DDBJ databases">
        <title>Isolation and description of six Streptomyces strains from soil environments, able to metabolize different microbial glucans.</title>
        <authorList>
            <person name="Widen T."/>
            <person name="Larsbrink J."/>
        </authorList>
    </citation>
    <scope>NUCLEOTIDE SEQUENCE [LARGE SCALE GENOMIC DNA]</scope>
    <source>
        <strain evidence="4 5">Alt2</strain>
    </source>
</reference>
<dbReference type="EMBL" id="CP120988">
    <property type="protein sequence ID" value="WLQ61105.1"/>
    <property type="molecule type" value="Genomic_DNA"/>
</dbReference>
<proteinExistence type="inferred from homology"/>
<evidence type="ECO:0000259" key="3">
    <source>
        <dbReference type="Pfam" id="PF01648"/>
    </source>
</evidence>
<organism evidence="4 5">
    <name type="scientific">Streptomyces poriferorum</name>
    <dbReference type="NCBI Taxonomy" id="2798799"/>
    <lineage>
        <taxon>Bacteria</taxon>
        <taxon>Bacillati</taxon>
        <taxon>Actinomycetota</taxon>
        <taxon>Actinomycetes</taxon>
        <taxon>Kitasatosporales</taxon>
        <taxon>Streptomycetaceae</taxon>
        <taxon>Streptomyces</taxon>
    </lineage>
</organism>
<keyword evidence="5" id="KW-1185">Reference proteome</keyword>
<dbReference type="Gene3D" id="3.90.470.20">
    <property type="entry name" value="4'-phosphopantetheinyl transferase domain"/>
    <property type="match status" value="1"/>
</dbReference>
<dbReference type="InterPro" id="IPR050559">
    <property type="entry name" value="P-Pant_transferase_sf"/>
</dbReference>
<accession>A0ABY9J1M9</accession>
<protein>
    <submittedName>
        <fullName evidence="4">4'-phosphopantetheinyl transferase superfamily protein</fullName>
    </submittedName>
</protein>
<evidence type="ECO:0000256" key="1">
    <source>
        <dbReference type="ARBA" id="ARBA00010990"/>
    </source>
</evidence>